<reference evidence="1 2" key="1">
    <citation type="journal article" date="2017" name="Genome Biol. Evol.">
        <title>Trajectories and Drivers of Genome Evolution in Surface-Associated Marine Phaeobacter.</title>
        <authorList>
            <person name="Freese H.M."/>
            <person name="Sikorski J."/>
            <person name="Bunk B."/>
            <person name="Scheuner C."/>
            <person name="Meier-Kolthoff J.P."/>
            <person name="Sproer C."/>
            <person name="Gram L."/>
            <person name="Overmann J."/>
        </authorList>
    </citation>
    <scope>NUCLEOTIDE SEQUENCE [LARGE SCALE GENOMIC DNA]</scope>
    <source>
        <strain evidence="1 2">P66</strain>
    </source>
</reference>
<keyword evidence="2" id="KW-1185">Reference proteome</keyword>
<evidence type="ECO:0000313" key="2">
    <source>
        <dbReference type="Proteomes" id="UP000236536"/>
    </source>
</evidence>
<gene>
    <name evidence="1" type="ORF">PhaeoP66_03254</name>
</gene>
<protein>
    <submittedName>
        <fullName evidence="1">Uncharacterized protein</fullName>
    </submittedName>
</protein>
<reference evidence="1 2" key="2">
    <citation type="journal article" date="2017" name="Int. J. Syst. Evol. Microbiol.">
        <title>Adaptation of Surface-Associated Bacteria to the Open Ocean: A Genomically Distinct Subpopulation of Phaeobacter gallaeciensis Colonizes Pacific Mesozooplankton.</title>
        <authorList>
            <person name="Freese H.M."/>
            <person name="Methner A."/>
            <person name="Overmann J."/>
        </authorList>
    </citation>
    <scope>NUCLEOTIDE SEQUENCE [LARGE SCALE GENOMIC DNA]</scope>
    <source>
        <strain evidence="1 2">P66</strain>
    </source>
</reference>
<sequence>MTQREIETQHYWNTMHATLGLFRQRGYDPDVASDSRDELDLLARFTCSSRLRVLARRAADSCLSAAA</sequence>
<dbReference type="Proteomes" id="UP000236536">
    <property type="component" value="Chromosome"/>
</dbReference>
<name>A0ABN5GR61_9RHOB</name>
<dbReference type="EMBL" id="CP010705">
    <property type="protein sequence ID" value="AUQ95996.1"/>
    <property type="molecule type" value="Genomic_DNA"/>
</dbReference>
<accession>A0ABN5GR61</accession>
<proteinExistence type="predicted"/>
<evidence type="ECO:0000313" key="1">
    <source>
        <dbReference type="EMBL" id="AUQ95996.1"/>
    </source>
</evidence>
<organism evidence="1 2">
    <name type="scientific">Phaeobacter inhibens</name>
    <dbReference type="NCBI Taxonomy" id="221822"/>
    <lineage>
        <taxon>Bacteria</taxon>
        <taxon>Pseudomonadati</taxon>
        <taxon>Pseudomonadota</taxon>
        <taxon>Alphaproteobacteria</taxon>
        <taxon>Rhodobacterales</taxon>
        <taxon>Roseobacteraceae</taxon>
        <taxon>Phaeobacter</taxon>
    </lineage>
</organism>